<evidence type="ECO:0000256" key="7">
    <source>
        <dbReference type="ARBA" id="ARBA00022777"/>
    </source>
</evidence>
<comment type="catalytic activity">
    <reaction evidence="1">
        <text>ATP + protein L-histidine = ADP + protein N-phospho-L-histidine.</text>
        <dbReference type="EC" id="2.7.13.3"/>
    </reaction>
</comment>
<evidence type="ECO:0000256" key="5">
    <source>
        <dbReference type="ARBA" id="ARBA00022679"/>
    </source>
</evidence>
<comment type="subcellular location">
    <subcellularLocation>
        <location evidence="2">Cell membrane</location>
    </subcellularLocation>
</comment>
<dbReference type="EMBL" id="JAFCNB010000001">
    <property type="protein sequence ID" value="MBP2702815.1"/>
    <property type="molecule type" value="Genomic_DNA"/>
</dbReference>
<evidence type="ECO:0000256" key="11">
    <source>
        <dbReference type="SAM" id="Phobius"/>
    </source>
</evidence>
<feature type="transmembrane region" description="Helical" evidence="11">
    <location>
        <begin position="169"/>
        <end position="190"/>
    </location>
</feature>
<evidence type="ECO:0000313" key="14">
    <source>
        <dbReference type="EMBL" id="MBP2702815.1"/>
    </source>
</evidence>
<keyword evidence="9" id="KW-0902">Two-component regulatory system</keyword>
<dbReference type="Pfam" id="PF02518">
    <property type="entry name" value="HATPase_c"/>
    <property type="match status" value="1"/>
</dbReference>
<evidence type="ECO:0000256" key="6">
    <source>
        <dbReference type="ARBA" id="ARBA00022692"/>
    </source>
</evidence>
<dbReference type="GO" id="GO:0000155">
    <property type="term" value="F:phosphorelay sensor kinase activity"/>
    <property type="evidence" value="ECO:0007669"/>
    <property type="project" value="InterPro"/>
</dbReference>
<dbReference type="Gene3D" id="3.30.565.10">
    <property type="entry name" value="Histidine kinase-like ATPase, C-terminal domain"/>
    <property type="match status" value="1"/>
</dbReference>
<dbReference type="PROSITE" id="PS50885">
    <property type="entry name" value="HAMP"/>
    <property type="match status" value="1"/>
</dbReference>
<dbReference type="InterPro" id="IPR003661">
    <property type="entry name" value="HisK_dim/P_dom"/>
</dbReference>
<keyword evidence="7 14" id="KW-0418">Kinase</keyword>
<dbReference type="Pfam" id="PF00672">
    <property type="entry name" value="HAMP"/>
    <property type="match status" value="1"/>
</dbReference>
<feature type="domain" description="Histidine kinase" evidence="12">
    <location>
        <begin position="252"/>
        <end position="456"/>
    </location>
</feature>
<dbReference type="Pfam" id="PF00512">
    <property type="entry name" value="HisKA"/>
    <property type="match status" value="1"/>
</dbReference>
<dbReference type="SUPFAM" id="SSF158472">
    <property type="entry name" value="HAMP domain-like"/>
    <property type="match status" value="1"/>
</dbReference>
<evidence type="ECO:0000313" key="15">
    <source>
        <dbReference type="Proteomes" id="UP000674234"/>
    </source>
</evidence>
<dbReference type="InterPro" id="IPR004358">
    <property type="entry name" value="Sig_transdc_His_kin-like_C"/>
</dbReference>
<dbReference type="InterPro" id="IPR003660">
    <property type="entry name" value="HAMP_dom"/>
</dbReference>
<dbReference type="SMART" id="SM00304">
    <property type="entry name" value="HAMP"/>
    <property type="match status" value="1"/>
</dbReference>
<dbReference type="SMART" id="SM00388">
    <property type="entry name" value="HisKA"/>
    <property type="match status" value="1"/>
</dbReference>
<proteinExistence type="predicted"/>
<evidence type="ECO:0000256" key="10">
    <source>
        <dbReference type="ARBA" id="ARBA00023136"/>
    </source>
</evidence>
<dbReference type="InterPro" id="IPR050428">
    <property type="entry name" value="TCS_sensor_his_kinase"/>
</dbReference>
<evidence type="ECO:0000256" key="9">
    <source>
        <dbReference type="ARBA" id="ARBA00023012"/>
    </source>
</evidence>
<dbReference type="InterPro" id="IPR036097">
    <property type="entry name" value="HisK_dim/P_sf"/>
</dbReference>
<keyword evidence="10 11" id="KW-0472">Membrane</keyword>
<feature type="domain" description="HAMP" evidence="13">
    <location>
        <begin position="191"/>
        <end position="244"/>
    </location>
</feature>
<dbReference type="Proteomes" id="UP000674234">
    <property type="component" value="Unassembled WGS sequence"/>
</dbReference>
<sequence length="466" mass="50156">MTSVPPRRKGSAGRRMVPPLRSIRGRYAVTTAVVSMAVLIVVGLVIDVAVRYKIRSEILFQAERTAARWSAAVRNGGAPRPIPATRDVDLIQLVDLHGRVLDASPQAADLPAVSRFRPPAYDRLQPRIECPRGRCLILMANRVSPAADAPTVFAGTLEPSVLATGDLEYLTAVAAVLVTVTVAWMTWWAVGRTLRPVAVIRERIAEITVSDLSLRVPVPAGDDEIAMLARTANRTLARLDAEVERQRRFSSTLSHELRTPITGLRTSLEEAILYPGDVDPRETVRGALTVTGRLEAIVDDLLAFARLAVDHGQREAIDLGALVTEEAASPGRVPVRVHAVPGVRVHGSRIRLIRLVDNLLGNARRHAESGVVVTLEPVGDRAVLSVLDDGPGIAPADRERVFERFVRLDDGRRRDPGGSGLGLALSREIAHDHAGTLCVEDSPGGALFVLRLPLLDGPAAGGVRAS</sequence>
<protein>
    <recommendedName>
        <fullName evidence="3">histidine kinase</fullName>
        <ecNumber evidence="3">2.7.13.3</ecNumber>
    </recommendedName>
</protein>
<dbReference type="AlphaFoldDB" id="A0A940WC72"/>
<dbReference type="CDD" id="cd00082">
    <property type="entry name" value="HisKA"/>
    <property type="match status" value="1"/>
</dbReference>
<keyword evidence="4" id="KW-0597">Phosphoprotein</keyword>
<dbReference type="SUPFAM" id="SSF55874">
    <property type="entry name" value="ATPase domain of HSP90 chaperone/DNA topoisomerase II/histidine kinase"/>
    <property type="match status" value="1"/>
</dbReference>
<dbReference type="SMART" id="SM00387">
    <property type="entry name" value="HATPase_c"/>
    <property type="match status" value="1"/>
</dbReference>
<dbReference type="Gene3D" id="1.10.287.130">
    <property type="match status" value="1"/>
</dbReference>
<evidence type="ECO:0000256" key="3">
    <source>
        <dbReference type="ARBA" id="ARBA00012438"/>
    </source>
</evidence>
<keyword evidence="6 11" id="KW-0812">Transmembrane</keyword>
<dbReference type="PROSITE" id="PS50109">
    <property type="entry name" value="HIS_KIN"/>
    <property type="match status" value="1"/>
</dbReference>
<evidence type="ECO:0000256" key="2">
    <source>
        <dbReference type="ARBA" id="ARBA00004236"/>
    </source>
</evidence>
<keyword evidence="15" id="KW-1185">Reference proteome</keyword>
<dbReference type="PANTHER" id="PTHR45436">
    <property type="entry name" value="SENSOR HISTIDINE KINASE YKOH"/>
    <property type="match status" value="1"/>
</dbReference>
<dbReference type="GO" id="GO:0005886">
    <property type="term" value="C:plasma membrane"/>
    <property type="evidence" value="ECO:0007669"/>
    <property type="project" value="UniProtKB-SubCell"/>
</dbReference>
<comment type="caution">
    <text evidence="14">The sequence shown here is derived from an EMBL/GenBank/DDBJ whole genome shotgun (WGS) entry which is preliminary data.</text>
</comment>
<dbReference type="EC" id="2.7.13.3" evidence="3"/>
<gene>
    <name evidence="14" type="ORF">JOL79_03230</name>
</gene>
<dbReference type="PRINTS" id="PR00344">
    <property type="entry name" value="BCTRLSENSOR"/>
</dbReference>
<reference evidence="14" key="1">
    <citation type="submission" date="2021-02" db="EMBL/GenBank/DDBJ databases">
        <title>Draft genome sequence of Microbispora sp. RL4-1S isolated from rice leaves in Thailand.</title>
        <authorList>
            <person name="Muangham S."/>
            <person name="Duangmal K."/>
        </authorList>
    </citation>
    <scope>NUCLEOTIDE SEQUENCE</scope>
    <source>
        <strain evidence="14">RL4-1S</strain>
    </source>
</reference>
<evidence type="ECO:0000259" key="13">
    <source>
        <dbReference type="PROSITE" id="PS50885"/>
    </source>
</evidence>
<evidence type="ECO:0000259" key="12">
    <source>
        <dbReference type="PROSITE" id="PS50109"/>
    </source>
</evidence>
<dbReference type="SUPFAM" id="SSF47384">
    <property type="entry name" value="Homodimeric domain of signal transducing histidine kinase"/>
    <property type="match status" value="1"/>
</dbReference>
<keyword evidence="5" id="KW-0808">Transferase</keyword>
<name>A0A940WC72_9ACTN</name>
<dbReference type="InterPro" id="IPR036890">
    <property type="entry name" value="HATPase_C_sf"/>
</dbReference>
<organism evidence="14 15">
    <name type="scientific">Microbispora oryzae</name>
    <dbReference type="NCBI Taxonomy" id="2806554"/>
    <lineage>
        <taxon>Bacteria</taxon>
        <taxon>Bacillati</taxon>
        <taxon>Actinomycetota</taxon>
        <taxon>Actinomycetes</taxon>
        <taxon>Streptosporangiales</taxon>
        <taxon>Streptosporangiaceae</taxon>
        <taxon>Microbispora</taxon>
    </lineage>
</organism>
<evidence type="ECO:0000256" key="8">
    <source>
        <dbReference type="ARBA" id="ARBA00022989"/>
    </source>
</evidence>
<evidence type="ECO:0000256" key="1">
    <source>
        <dbReference type="ARBA" id="ARBA00000085"/>
    </source>
</evidence>
<dbReference type="PANTHER" id="PTHR45436:SF5">
    <property type="entry name" value="SENSOR HISTIDINE KINASE TRCS"/>
    <property type="match status" value="1"/>
</dbReference>
<dbReference type="Gene3D" id="6.10.340.10">
    <property type="match status" value="1"/>
</dbReference>
<evidence type="ECO:0000256" key="4">
    <source>
        <dbReference type="ARBA" id="ARBA00022553"/>
    </source>
</evidence>
<dbReference type="CDD" id="cd06225">
    <property type="entry name" value="HAMP"/>
    <property type="match status" value="1"/>
</dbReference>
<dbReference type="InterPro" id="IPR003594">
    <property type="entry name" value="HATPase_dom"/>
</dbReference>
<keyword evidence="8 11" id="KW-1133">Transmembrane helix</keyword>
<feature type="transmembrane region" description="Helical" evidence="11">
    <location>
        <begin position="27"/>
        <end position="50"/>
    </location>
</feature>
<accession>A0A940WC72</accession>
<dbReference type="InterPro" id="IPR005467">
    <property type="entry name" value="His_kinase_dom"/>
</dbReference>